<feature type="transmembrane region" description="Helical" evidence="12">
    <location>
        <begin position="425"/>
        <end position="449"/>
    </location>
</feature>
<evidence type="ECO:0000256" key="7">
    <source>
        <dbReference type="ARBA" id="ARBA00023053"/>
    </source>
</evidence>
<evidence type="ECO:0000313" key="15">
    <source>
        <dbReference type="Proteomes" id="UP001228044"/>
    </source>
</evidence>
<keyword evidence="8" id="KW-0406">Ion transport</keyword>
<dbReference type="CDD" id="cd11495">
    <property type="entry name" value="SLC5sbd_NIS-like_u3"/>
    <property type="match status" value="1"/>
</dbReference>
<keyword evidence="4" id="KW-1003">Cell membrane</keyword>
<dbReference type="InterPro" id="IPR001734">
    <property type="entry name" value="Na/solute_symporter"/>
</dbReference>
<evidence type="ECO:0000256" key="11">
    <source>
        <dbReference type="RuleBase" id="RU362091"/>
    </source>
</evidence>
<evidence type="ECO:0000256" key="3">
    <source>
        <dbReference type="ARBA" id="ARBA00022448"/>
    </source>
</evidence>
<keyword evidence="7" id="KW-0915">Sodium</keyword>
<evidence type="ECO:0000256" key="6">
    <source>
        <dbReference type="ARBA" id="ARBA00022989"/>
    </source>
</evidence>
<keyword evidence="10" id="KW-0739">Sodium transport</keyword>
<keyword evidence="3" id="KW-0813">Transport</keyword>
<feature type="chain" id="PRO_5046744481" evidence="13">
    <location>
        <begin position="29"/>
        <end position="800"/>
    </location>
</feature>
<feature type="transmembrane region" description="Helical" evidence="12">
    <location>
        <begin position="384"/>
        <end position="405"/>
    </location>
</feature>
<proteinExistence type="inferred from homology"/>
<accession>A0ABT8DSN9</accession>
<comment type="caution">
    <text evidence="14">The sequence shown here is derived from an EMBL/GenBank/DDBJ whole genome shotgun (WGS) entry which is preliminary data.</text>
</comment>
<dbReference type="InterPro" id="IPR038377">
    <property type="entry name" value="Na/Glc_symporter_sf"/>
</dbReference>
<evidence type="ECO:0000256" key="10">
    <source>
        <dbReference type="ARBA" id="ARBA00023201"/>
    </source>
</evidence>
<evidence type="ECO:0000256" key="12">
    <source>
        <dbReference type="SAM" id="Phobius"/>
    </source>
</evidence>
<evidence type="ECO:0000256" key="2">
    <source>
        <dbReference type="ARBA" id="ARBA00006434"/>
    </source>
</evidence>
<dbReference type="PROSITE" id="PS50283">
    <property type="entry name" value="NA_SOLUT_SYMP_3"/>
    <property type="match status" value="1"/>
</dbReference>
<organism evidence="14 15">
    <name type="scientific">Roseateles violae</name>
    <dbReference type="NCBI Taxonomy" id="3058042"/>
    <lineage>
        <taxon>Bacteria</taxon>
        <taxon>Pseudomonadati</taxon>
        <taxon>Pseudomonadota</taxon>
        <taxon>Betaproteobacteria</taxon>
        <taxon>Burkholderiales</taxon>
        <taxon>Sphaerotilaceae</taxon>
        <taxon>Roseateles</taxon>
    </lineage>
</organism>
<dbReference type="PANTHER" id="PTHR42985:SF40">
    <property type="entry name" value="LD47995P-RELATED"/>
    <property type="match status" value="1"/>
</dbReference>
<dbReference type="Gene3D" id="1.20.1730.10">
    <property type="entry name" value="Sodium/glucose cotransporter"/>
    <property type="match status" value="1"/>
</dbReference>
<evidence type="ECO:0000256" key="4">
    <source>
        <dbReference type="ARBA" id="ARBA00022475"/>
    </source>
</evidence>
<dbReference type="PANTHER" id="PTHR42985">
    <property type="entry name" value="SODIUM-COUPLED MONOCARBOXYLATE TRANSPORTER"/>
    <property type="match status" value="1"/>
</dbReference>
<name>A0ABT8DSN9_9BURK</name>
<keyword evidence="13" id="KW-0732">Signal</keyword>
<dbReference type="EMBL" id="JAUHHC010000003">
    <property type="protein sequence ID" value="MDN3921335.1"/>
    <property type="molecule type" value="Genomic_DNA"/>
</dbReference>
<feature type="transmembrane region" description="Helical" evidence="12">
    <location>
        <begin position="539"/>
        <end position="557"/>
    </location>
</feature>
<evidence type="ECO:0000256" key="1">
    <source>
        <dbReference type="ARBA" id="ARBA00004651"/>
    </source>
</evidence>
<comment type="similarity">
    <text evidence="2 11">Belongs to the sodium:solute symporter (SSF) (TC 2.A.21) family.</text>
</comment>
<dbReference type="Gene3D" id="2.120.10.80">
    <property type="entry name" value="Kelch-type beta propeller"/>
    <property type="match status" value="1"/>
</dbReference>
<protein>
    <submittedName>
        <fullName evidence="14">Sodium:solute symporter</fullName>
    </submittedName>
</protein>
<feature type="transmembrane region" description="Helical" evidence="12">
    <location>
        <begin position="492"/>
        <end position="510"/>
    </location>
</feature>
<feature type="transmembrane region" description="Helical" evidence="12">
    <location>
        <begin position="578"/>
        <end position="604"/>
    </location>
</feature>
<dbReference type="RefSeq" id="WP_290359634.1">
    <property type="nucleotide sequence ID" value="NZ_JAUHHC010000003.1"/>
</dbReference>
<dbReference type="InterPro" id="IPR051163">
    <property type="entry name" value="Sodium:Solute_Symporter_SSF"/>
</dbReference>
<feature type="transmembrane region" description="Helical" evidence="12">
    <location>
        <begin position="461"/>
        <end position="480"/>
    </location>
</feature>
<evidence type="ECO:0000256" key="9">
    <source>
        <dbReference type="ARBA" id="ARBA00023136"/>
    </source>
</evidence>
<feature type="signal peptide" evidence="13">
    <location>
        <begin position="1"/>
        <end position="28"/>
    </location>
</feature>
<feature type="transmembrane region" description="Helical" evidence="12">
    <location>
        <begin position="678"/>
        <end position="698"/>
    </location>
</feature>
<comment type="subcellular location">
    <subcellularLocation>
        <location evidence="1">Cell membrane</location>
        <topology evidence="1">Multi-pass membrane protein</topology>
    </subcellularLocation>
</comment>
<keyword evidence="6 12" id="KW-1133">Transmembrane helix</keyword>
<keyword evidence="9 12" id="KW-0472">Membrane</keyword>
<feature type="transmembrane region" description="Helical" evidence="12">
    <location>
        <begin position="311"/>
        <end position="332"/>
    </location>
</feature>
<evidence type="ECO:0000256" key="8">
    <source>
        <dbReference type="ARBA" id="ARBA00023065"/>
    </source>
</evidence>
<feature type="transmembrane region" description="Helical" evidence="12">
    <location>
        <begin position="624"/>
        <end position="657"/>
    </location>
</feature>
<keyword evidence="5 12" id="KW-0812">Transmembrane</keyword>
<evidence type="ECO:0000313" key="14">
    <source>
        <dbReference type="EMBL" id="MDN3921335.1"/>
    </source>
</evidence>
<feature type="transmembrane region" description="Helical" evidence="12">
    <location>
        <begin position="710"/>
        <end position="728"/>
    </location>
</feature>
<sequence length="800" mass="85330">MTSLLSAALRSLVLIAMLLIGLTGPAQAESVASVRSDTLPALASDEPVQALLSLSGQPLALTAGKAWTLAPGAKNWSELPWPAGAPLLGSAAGGGQGFVLRGGASGSVERVERLTLQAGGGLSVEALPALPESLNQARATLLGDALYLVGRGADGGARLLQLKPAGVDGQWQRLADWPGEGPPSALVGQTNALWLSLTTAAGQPERQLRWSADRGWTERGTLPGAVLVGSARPLGQAHVLYLLADSNGRPPRLMTFHTITGSWAQLAEPAVGDARLAAAWKDGLIWLRPGATGGGEFATAEVQAGKQLLRWLDWVVIVVYLVAMLGMGLYFYLREKRNSTSDFFVGGRSIPFWAAGVSLYAANTSSISYIAIPAKAFETNWQYLTNNLIAVLGLMFVAVWIVPLLRRLDLMSVFSYLETRFHPSIRMLSSALCILVQLGSRMSVILFLPSLAIATITGIDVVWSILMMGGFTIAYTALGGMKAVVWTDVVQLVVKMGGAIFAIGFMIWSLKGGLPEFVHEAAAANKTRMFDFSFDLTKATVWGFVFLVLFDVVLTFPKDQVLMQRTLSTKSDRDAGRSIWAFAAIMIPGGFVFYTIGTALFVYYKANPERMNPLLTIDATFPMFIAAELPMGVTGLIIAGIFAAAMATLSSIINSVATLASVDFYEKLVKNKDQKKSVLFAELMTVAAGLIGVGFALLLSRFDIHSLFDVSIELAGLLGGGFAGAYTLGMFTRRANSQGVAIGVASSIVLTTIAWSLKLVHPYFYLAISILLCIVIGYLASLLFPPPSRSLKGLTIYGDD</sequence>
<feature type="transmembrane region" description="Helical" evidence="12">
    <location>
        <begin position="352"/>
        <end position="372"/>
    </location>
</feature>
<dbReference type="Proteomes" id="UP001228044">
    <property type="component" value="Unassembled WGS sequence"/>
</dbReference>
<evidence type="ECO:0000256" key="13">
    <source>
        <dbReference type="SAM" id="SignalP"/>
    </source>
</evidence>
<gene>
    <name evidence="14" type="ORF">QWJ38_13660</name>
</gene>
<evidence type="ECO:0000256" key="5">
    <source>
        <dbReference type="ARBA" id="ARBA00022692"/>
    </source>
</evidence>
<dbReference type="Pfam" id="PF00474">
    <property type="entry name" value="SSF"/>
    <property type="match status" value="1"/>
</dbReference>
<feature type="transmembrane region" description="Helical" evidence="12">
    <location>
        <begin position="740"/>
        <end position="757"/>
    </location>
</feature>
<dbReference type="InterPro" id="IPR015915">
    <property type="entry name" value="Kelch-typ_b-propeller"/>
</dbReference>
<feature type="transmembrane region" description="Helical" evidence="12">
    <location>
        <begin position="763"/>
        <end position="784"/>
    </location>
</feature>
<reference evidence="14 15" key="1">
    <citation type="submission" date="2023-06" db="EMBL/GenBank/DDBJ databases">
        <title>Pelomonas sp. PFR6 16S ribosomal RNA gene Genome sequencing and assembly.</title>
        <authorList>
            <person name="Woo H."/>
        </authorList>
    </citation>
    <scope>NUCLEOTIDE SEQUENCE [LARGE SCALE GENOMIC DNA]</scope>
    <source>
        <strain evidence="14 15">PFR6</strain>
    </source>
</reference>
<dbReference type="NCBIfam" id="TIGR00813">
    <property type="entry name" value="sss"/>
    <property type="match status" value="1"/>
</dbReference>
<keyword evidence="15" id="KW-1185">Reference proteome</keyword>